<dbReference type="Proteomes" id="UP000249082">
    <property type="component" value="Unassembled WGS sequence"/>
</dbReference>
<comment type="caution">
    <text evidence="2">The sequence shown here is derived from an EMBL/GenBank/DDBJ whole genome shotgun (WGS) entry which is preliminary data.</text>
</comment>
<organism evidence="2 3">
    <name type="scientific">Novosphingobium pentaromativorans</name>
    <dbReference type="NCBI Taxonomy" id="205844"/>
    <lineage>
        <taxon>Bacteria</taxon>
        <taxon>Pseudomonadati</taxon>
        <taxon>Pseudomonadota</taxon>
        <taxon>Alphaproteobacteria</taxon>
        <taxon>Sphingomonadales</taxon>
        <taxon>Sphingomonadaceae</taxon>
        <taxon>Novosphingobium</taxon>
    </lineage>
</organism>
<dbReference type="EMBL" id="QFPX01000008">
    <property type="protein sequence ID" value="PZQ54529.1"/>
    <property type="molecule type" value="Genomic_DNA"/>
</dbReference>
<reference evidence="2 3" key="1">
    <citation type="submission" date="2017-08" db="EMBL/GenBank/DDBJ databases">
        <title>Infants hospitalized years apart are colonized by the same room-sourced microbial strains.</title>
        <authorList>
            <person name="Brooks B."/>
            <person name="Olm M.R."/>
            <person name="Firek B.A."/>
            <person name="Baker R."/>
            <person name="Thomas B.C."/>
            <person name="Morowitz M.J."/>
            <person name="Banfield J.F."/>
        </authorList>
    </citation>
    <scope>NUCLEOTIDE SEQUENCE [LARGE SCALE GENOMIC DNA]</scope>
    <source>
        <strain evidence="2">S2_005_002_R2_33</strain>
    </source>
</reference>
<name>A0A2W5NR13_9SPHN</name>
<sequence>MTDSQRIEVSPPPTRHLQPRAPRQRTLIGGLLLREAMAQQGIIIRNVSPHGLCAASRGTPREAMPLHGEVVCIRLPENREHLARVRWVEDHAFGVELFSVLDVEALAAANRRRNAHFLQMLDPVVRPMAAHLSSI</sequence>
<feature type="region of interest" description="Disordered" evidence="1">
    <location>
        <begin position="1"/>
        <end position="21"/>
    </location>
</feature>
<protein>
    <recommendedName>
        <fullName evidence="4">PilZ domain-containing protein</fullName>
    </recommendedName>
</protein>
<evidence type="ECO:0000256" key="1">
    <source>
        <dbReference type="SAM" id="MobiDB-lite"/>
    </source>
</evidence>
<gene>
    <name evidence="2" type="ORF">DI555_10780</name>
</gene>
<evidence type="ECO:0000313" key="2">
    <source>
        <dbReference type="EMBL" id="PZQ54529.1"/>
    </source>
</evidence>
<evidence type="ECO:0008006" key="4">
    <source>
        <dbReference type="Google" id="ProtNLM"/>
    </source>
</evidence>
<proteinExistence type="predicted"/>
<dbReference type="AlphaFoldDB" id="A0A2W5NR13"/>
<evidence type="ECO:0000313" key="3">
    <source>
        <dbReference type="Proteomes" id="UP000249082"/>
    </source>
</evidence>
<accession>A0A2W5NR13</accession>